<keyword evidence="6" id="KW-1185">Reference proteome</keyword>
<dbReference type="GO" id="GO:0003723">
    <property type="term" value="F:RNA binding"/>
    <property type="evidence" value="ECO:0007669"/>
    <property type="project" value="UniProtKB-UniRule"/>
</dbReference>
<dbReference type="Gene3D" id="3.30.1370.10">
    <property type="entry name" value="K Homology domain, type 1"/>
    <property type="match status" value="1"/>
</dbReference>
<dbReference type="PANTHER" id="PTHR10288">
    <property type="entry name" value="KH DOMAIN CONTAINING RNA BINDING PROTEIN"/>
    <property type="match status" value="1"/>
</dbReference>
<dbReference type="OrthoDB" id="442947at2759"/>
<keyword evidence="1" id="KW-0677">Repeat</keyword>
<dbReference type="SUPFAM" id="SSF54791">
    <property type="entry name" value="Eukaryotic type KH-domain (KH-domain type I)"/>
    <property type="match status" value="3"/>
</dbReference>
<sequence>MSAPEENFEEHDLTGVPEDLQFQEKGHNDELVVGAVGKRWPGWPGETVFRILVPAEKIGGIIGRKGEFIKKMCEESRARIKILDGPPGLPEKVVMVSAKEEKDASIPPAVDGLLRVHKRMVDGLDNNSAHAPPSVGGLISTKLLVPASRTGTLIGKQGAVVKSIQEASNVIISVHAPEDLSVFALQDDKVVEVQGEPNGVHKAIELIASRLRKFLVDRSVLPLFEMNMCVPNSHMEPSMPHPSWGGDTQGFSNAGGSGFGDNSHFMPPRQHDNYYPLDFPSLDKQPHQGPPSFGRDVPTGIHPSTNAQRQAPIIKQVTQHMQIPLAYADAVIGTAGANISYIRRASGATVTIQESKGMPGEMTVEINGTATEVQTAQQLIQASFLSFHKLPLFTCYFQPMMMVMIGFWMQLIPLSISSSQNFMAQAAGSTQNPTVSEHPGQLSYQSHGSTYTSPPSNAGNAAGHAGGGYGPVYGTNYGY</sequence>
<dbReference type="PROSITE" id="PS50084">
    <property type="entry name" value="KH_TYPE_1"/>
    <property type="match status" value="3"/>
</dbReference>
<dbReference type="InterPro" id="IPR036612">
    <property type="entry name" value="KH_dom_type_1_sf"/>
</dbReference>
<dbReference type="CDD" id="cd22461">
    <property type="entry name" value="KH-I_PEPPER_like_rpt3"/>
    <property type="match status" value="1"/>
</dbReference>
<keyword evidence="2" id="KW-0694">RNA-binding</keyword>
<feature type="compositionally biased region" description="Polar residues" evidence="3">
    <location>
        <begin position="442"/>
        <end position="456"/>
    </location>
</feature>
<evidence type="ECO:0000313" key="6">
    <source>
        <dbReference type="Proteomes" id="UP000283530"/>
    </source>
</evidence>
<gene>
    <name evidence="5" type="ORF">CKAN_00427400</name>
</gene>
<dbReference type="Proteomes" id="UP000283530">
    <property type="component" value="Unassembled WGS sequence"/>
</dbReference>
<dbReference type="SMART" id="SM00322">
    <property type="entry name" value="KH"/>
    <property type="match status" value="3"/>
</dbReference>
<name>A0A443NBG1_9MAGN</name>
<evidence type="ECO:0000313" key="5">
    <source>
        <dbReference type="EMBL" id="RWR75870.1"/>
    </source>
</evidence>
<dbReference type="InterPro" id="IPR004087">
    <property type="entry name" value="KH_dom"/>
</dbReference>
<evidence type="ECO:0000256" key="3">
    <source>
        <dbReference type="SAM" id="MobiDB-lite"/>
    </source>
</evidence>
<dbReference type="InterPro" id="IPR004088">
    <property type="entry name" value="KH_dom_type_1"/>
</dbReference>
<feature type="region of interest" description="Disordered" evidence="3">
    <location>
        <begin position="427"/>
        <end position="459"/>
    </location>
</feature>
<feature type="domain" description="K Homology" evidence="4">
    <location>
        <begin position="315"/>
        <end position="385"/>
    </location>
</feature>
<dbReference type="Pfam" id="PF00013">
    <property type="entry name" value="KH_1"/>
    <property type="match status" value="3"/>
</dbReference>
<protein>
    <submittedName>
        <fullName evidence="5">K Homology domain-containing protein</fullName>
    </submittedName>
</protein>
<reference evidence="5 6" key="1">
    <citation type="journal article" date="2019" name="Nat. Plants">
        <title>Stout camphor tree genome fills gaps in understanding of flowering plant genome evolution.</title>
        <authorList>
            <person name="Chaw S.M."/>
            <person name="Liu Y.C."/>
            <person name="Wu Y.W."/>
            <person name="Wang H.Y."/>
            <person name="Lin C.I."/>
            <person name="Wu C.S."/>
            <person name="Ke H.M."/>
            <person name="Chang L.Y."/>
            <person name="Hsu C.Y."/>
            <person name="Yang H.T."/>
            <person name="Sudianto E."/>
            <person name="Hsu M.H."/>
            <person name="Wu K.P."/>
            <person name="Wang L.N."/>
            <person name="Leebens-Mack J.H."/>
            <person name="Tsai I.J."/>
        </authorList>
    </citation>
    <scope>NUCLEOTIDE SEQUENCE [LARGE SCALE GENOMIC DNA]</scope>
    <source>
        <strain evidence="6">cv. Chaw 1501</strain>
        <tissue evidence="5">Young leaves</tissue>
    </source>
</reference>
<comment type="caution">
    <text evidence="5">The sequence shown here is derived from an EMBL/GenBank/DDBJ whole genome shotgun (WGS) entry which is preliminary data.</text>
</comment>
<evidence type="ECO:0000256" key="2">
    <source>
        <dbReference type="PROSITE-ProRule" id="PRU00117"/>
    </source>
</evidence>
<dbReference type="CDD" id="cd22459">
    <property type="entry name" value="KH-I_PEPPER_rpt1_like"/>
    <property type="match status" value="1"/>
</dbReference>
<dbReference type="EMBL" id="QPKB01000002">
    <property type="protein sequence ID" value="RWR75870.1"/>
    <property type="molecule type" value="Genomic_DNA"/>
</dbReference>
<dbReference type="AlphaFoldDB" id="A0A443NBG1"/>
<feature type="domain" description="K Homology" evidence="4">
    <location>
        <begin position="45"/>
        <end position="118"/>
    </location>
</feature>
<dbReference type="CDD" id="cd22460">
    <property type="entry name" value="KH-I_PEPPER_rpt2_like"/>
    <property type="match status" value="1"/>
</dbReference>
<organism evidence="5 6">
    <name type="scientific">Cinnamomum micranthum f. kanehirae</name>
    <dbReference type="NCBI Taxonomy" id="337451"/>
    <lineage>
        <taxon>Eukaryota</taxon>
        <taxon>Viridiplantae</taxon>
        <taxon>Streptophyta</taxon>
        <taxon>Embryophyta</taxon>
        <taxon>Tracheophyta</taxon>
        <taxon>Spermatophyta</taxon>
        <taxon>Magnoliopsida</taxon>
        <taxon>Magnoliidae</taxon>
        <taxon>Laurales</taxon>
        <taxon>Lauraceae</taxon>
        <taxon>Cinnamomum</taxon>
    </lineage>
</organism>
<feature type="domain" description="K Homology" evidence="4">
    <location>
        <begin position="137"/>
        <end position="212"/>
    </location>
</feature>
<proteinExistence type="predicted"/>
<evidence type="ECO:0000256" key="1">
    <source>
        <dbReference type="ARBA" id="ARBA00022737"/>
    </source>
</evidence>
<evidence type="ECO:0000259" key="4">
    <source>
        <dbReference type="SMART" id="SM00322"/>
    </source>
</evidence>
<feature type="region of interest" description="Disordered" evidence="3">
    <location>
        <begin position="247"/>
        <end position="280"/>
    </location>
</feature>
<dbReference type="STRING" id="337451.A0A443NBG1"/>
<accession>A0A443NBG1</accession>
<dbReference type="Gene3D" id="3.30.310.210">
    <property type="match status" value="1"/>
</dbReference>